<evidence type="ECO:0000256" key="3">
    <source>
        <dbReference type="ARBA" id="ARBA00022837"/>
    </source>
</evidence>
<dbReference type="PANTHER" id="PTHR12143:SF39">
    <property type="entry name" value="SECRETED PROTEIN"/>
    <property type="match status" value="1"/>
</dbReference>
<dbReference type="NCBIfam" id="TIGR01180">
    <property type="entry name" value="aman2_put"/>
    <property type="match status" value="1"/>
</dbReference>
<evidence type="ECO:0000259" key="5">
    <source>
        <dbReference type="Pfam" id="PF17678"/>
    </source>
</evidence>
<dbReference type="SUPFAM" id="SSF48208">
    <property type="entry name" value="Six-hairpin glycosidases"/>
    <property type="match status" value="1"/>
</dbReference>
<dbReference type="EMBL" id="BMJC01000003">
    <property type="protein sequence ID" value="GGB04096.1"/>
    <property type="molecule type" value="Genomic_DNA"/>
</dbReference>
<reference evidence="6" key="2">
    <citation type="submission" date="2020-09" db="EMBL/GenBank/DDBJ databases">
        <authorList>
            <person name="Sun Q."/>
            <person name="Zhou Y."/>
        </authorList>
    </citation>
    <scope>NUCLEOTIDE SEQUENCE</scope>
    <source>
        <strain evidence="6">CGMCC 1.15448</strain>
    </source>
</reference>
<comment type="caution">
    <text evidence="6">The sequence shown here is derived from an EMBL/GenBank/DDBJ whole genome shotgun (WGS) entry which is preliminary data.</text>
</comment>
<dbReference type="FunFam" id="3.30.2080.10:FF:000001">
    <property type="entry name" value="Alpha-1,2-mannosidase subfamily"/>
    <property type="match status" value="1"/>
</dbReference>
<keyword evidence="7" id="KW-1185">Reference proteome</keyword>
<evidence type="ECO:0000256" key="2">
    <source>
        <dbReference type="ARBA" id="ARBA00011245"/>
    </source>
</evidence>
<reference evidence="6" key="1">
    <citation type="journal article" date="2014" name="Int. J. Syst. Evol. Microbiol.">
        <title>Complete genome sequence of Corynebacterium casei LMG S-19264T (=DSM 44701T), isolated from a smear-ripened cheese.</title>
        <authorList>
            <consortium name="US DOE Joint Genome Institute (JGI-PGF)"/>
            <person name="Walter F."/>
            <person name="Albersmeier A."/>
            <person name="Kalinowski J."/>
            <person name="Ruckert C."/>
        </authorList>
    </citation>
    <scope>NUCLEOTIDE SEQUENCE</scope>
    <source>
        <strain evidence="6">CGMCC 1.15448</strain>
    </source>
</reference>
<dbReference type="AlphaFoldDB" id="A0A8J2UEF4"/>
<dbReference type="FunFam" id="1.20.1050.60:FF:000001">
    <property type="entry name" value="Putative alpha-1,2-mannosidase"/>
    <property type="match status" value="1"/>
</dbReference>
<dbReference type="InterPro" id="IPR005887">
    <property type="entry name" value="GH92_a_mannosidase_put"/>
</dbReference>
<protein>
    <recommendedName>
        <fullName evidence="8">Glycoside hydrolase family 92 protein</fullName>
    </recommendedName>
</protein>
<dbReference type="Gene3D" id="3.30.2080.10">
    <property type="entry name" value="GH92 mannosidase domain"/>
    <property type="match status" value="1"/>
</dbReference>
<comment type="subunit">
    <text evidence="2">Monomer.</text>
</comment>
<dbReference type="Proteomes" id="UP000607559">
    <property type="component" value="Unassembled WGS sequence"/>
</dbReference>
<proteinExistence type="predicted"/>
<evidence type="ECO:0000259" key="4">
    <source>
        <dbReference type="Pfam" id="PF07971"/>
    </source>
</evidence>
<dbReference type="InterPro" id="IPR041371">
    <property type="entry name" value="GH92_N"/>
</dbReference>
<name>A0A8J2UEF4_9BACT</name>
<dbReference type="Gene3D" id="1.20.1610.10">
    <property type="entry name" value="alpha-1,2-mannosidases domains"/>
    <property type="match status" value="1"/>
</dbReference>
<feature type="domain" description="Glycosyl hydrolase family 92" evidence="4">
    <location>
        <begin position="267"/>
        <end position="729"/>
    </location>
</feature>
<organism evidence="6 7">
    <name type="scientific">Puia dinghuensis</name>
    <dbReference type="NCBI Taxonomy" id="1792502"/>
    <lineage>
        <taxon>Bacteria</taxon>
        <taxon>Pseudomonadati</taxon>
        <taxon>Bacteroidota</taxon>
        <taxon>Chitinophagia</taxon>
        <taxon>Chitinophagales</taxon>
        <taxon>Chitinophagaceae</taxon>
        <taxon>Puia</taxon>
    </lineage>
</organism>
<evidence type="ECO:0000313" key="7">
    <source>
        <dbReference type="Proteomes" id="UP000607559"/>
    </source>
</evidence>
<evidence type="ECO:0000256" key="1">
    <source>
        <dbReference type="ARBA" id="ARBA00001913"/>
    </source>
</evidence>
<sequence length="754" mass="84492">MPFILSAQPTIHRVPKEAAPVTYVDPYIGTAAHGHVFLGASVPFGAVQVGPSNINKGWDWCSGYNYSDDVVKGFAQNHLNGTGIPDLGDILIMPYTGDVRTEPGTQQNPTSGYASHYDHRGEVARPAYYSVWLKDYAVGVELTATERVAFHRYHFPKDGNRFHIIIDLLQGNFDAGWQHPQVKGYMQKLNDSTLIGWRNSSQWAKDRRIYFAIRTNFPLSDFALINGDNPIKAGSLEADTVKGLISFASNPGTVMLKVGVSNVSGEKALANINAEIPAWDFNDIVRQGNEKWRKALDKITIEAADTNQRKVFYTALYHTMIAPALYNDHDSSYRGVDGKVIEHARYNNYTIFSLWDTYRTLNPLMTLIHPERVNDIINTMLAIYVQQGKLPIWHLQGRETDCMVGYSAVPIIADAYLQGFRGFDANVALQAMKASSTRDDYGMKYLKQEGYIPADKERESVSKALEYAIDDWCIARMAAKMGRTEDAQYYTKRGELFTRYFDTTTKFMRPVLASGHFREPFNPFQSIHEWGDYTEGNAWQYTWLVPQDVEKLIRMMGGDKAFVTKLDSLFVVSESMGSQASPDISGLIGMYAMGNEPNHHIAYLYDFAGYPWKTAEKIKAIADSFYTARNDGLCGNDDAGQMSAWYVMSALGFYPVNPANGIFVFGTPLVRKAVLQVGEGKRFTMQTVNFGKKNIYIQKATLNGARYLKSYIDFKEIKAGSTLVLYMGDQPNFQFGAAPGDRPMSSPGTAMRGQ</sequence>
<accession>A0A8J2UEF4</accession>
<evidence type="ECO:0008006" key="8">
    <source>
        <dbReference type="Google" id="ProtNLM"/>
    </source>
</evidence>
<dbReference type="GO" id="GO:0005829">
    <property type="term" value="C:cytosol"/>
    <property type="evidence" value="ECO:0007669"/>
    <property type="project" value="TreeGrafter"/>
</dbReference>
<dbReference type="PANTHER" id="PTHR12143">
    <property type="entry name" value="PEPTIDE N-GLYCANASE PNGASE -RELATED"/>
    <property type="match status" value="1"/>
</dbReference>
<feature type="domain" description="Glycosyl hydrolase family 92 N-terminal" evidence="5">
    <location>
        <begin position="23"/>
        <end position="261"/>
    </location>
</feature>
<keyword evidence="3" id="KW-0106">Calcium</keyword>
<dbReference type="Gene3D" id="2.70.98.10">
    <property type="match status" value="1"/>
</dbReference>
<dbReference type="GO" id="GO:0030246">
    <property type="term" value="F:carbohydrate binding"/>
    <property type="evidence" value="ECO:0007669"/>
    <property type="project" value="InterPro"/>
</dbReference>
<dbReference type="Gene3D" id="1.20.1050.60">
    <property type="entry name" value="alpha-1,2-mannosidase"/>
    <property type="match status" value="1"/>
</dbReference>
<dbReference type="GO" id="GO:0006516">
    <property type="term" value="P:glycoprotein catabolic process"/>
    <property type="evidence" value="ECO:0007669"/>
    <property type="project" value="TreeGrafter"/>
</dbReference>
<comment type="cofactor">
    <cofactor evidence="1">
        <name>Ca(2+)</name>
        <dbReference type="ChEBI" id="CHEBI:29108"/>
    </cofactor>
</comment>
<dbReference type="Pfam" id="PF07971">
    <property type="entry name" value="Glyco_hydro_92"/>
    <property type="match status" value="1"/>
</dbReference>
<dbReference type="GO" id="GO:0000224">
    <property type="term" value="F:peptide-N4-(N-acetyl-beta-glucosaminyl)asparagine amidase activity"/>
    <property type="evidence" value="ECO:0007669"/>
    <property type="project" value="TreeGrafter"/>
</dbReference>
<dbReference type="InterPro" id="IPR014718">
    <property type="entry name" value="GH-type_carb-bd"/>
</dbReference>
<dbReference type="InterPro" id="IPR008928">
    <property type="entry name" value="6-hairpin_glycosidase_sf"/>
</dbReference>
<dbReference type="Pfam" id="PF17678">
    <property type="entry name" value="Glyco_hydro_92N"/>
    <property type="match status" value="1"/>
</dbReference>
<evidence type="ECO:0000313" key="6">
    <source>
        <dbReference type="EMBL" id="GGB04096.1"/>
    </source>
</evidence>
<dbReference type="GO" id="GO:0005975">
    <property type="term" value="P:carbohydrate metabolic process"/>
    <property type="evidence" value="ECO:0007669"/>
    <property type="project" value="InterPro"/>
</dbReference>
<dbReference type="InterPro" id="IPR050883">
    <property type="entry name" value="PNGase"/>
</dbReference>
<gene>
    <name evidence="6" type="ORF">GCM10011511_29260</name>
</gene>
<dbReference type="InterPro" id="IPR012939">
    <property type="entry name" value="Glyco_hydro_92"/>
</dbReference>